<feature type="non-terminal residue" evidence="2">
    <location>
        <position position="67"/>
    </location>
</feature>
<reference evidence="2" key="1">
    <citation type="submission" date="2014-12" db="EMBL/GenBank/DDBJ databases">
        <title>Insight into the proteome of Arion vulgaris.</title>
        <authorList>
            <person name="Aradska J."/>
            <person name="Bulat T."/>
            <person name="Smidak R."/>
            <person name="Sarate P."/>
            <person name="Gangsoo J."/>
            <person name="Sialana F."/>
            <person name="Bilban M."/>
            <person name="Lubec G."/>
        </authorList>
    </citation>
    <scope>NUCLEOTIDE SEQUENCE</scope>
    <source>
        <tissue evidence="2">Skin</tissue>
    </source>
</reference>
<evidence type="ECO:0000256" key="1">
    <source>
        <dbReference type="SAM" id="MobiDB-lite"/>
    </source>
</evidence>
<organism evidence="2">
    <name type="scientific">Arion vulgaris</name>
    <dbReference type="NCBI Taxonomy" id="1028688"/>
    <lineage>
        <taxon>Eukaryota</taxon>
        <taxon>Metazoa</taxon>
        <taxon>Spiralia</taxon>
        <taxon>Lophotrochozoa</taxon>
        <taxon>Mollusca</taxon>
        <taxon>Gastropoda</taxon>
        <taxon>Heterobranchia</taxon>
        <taxon>Euthyneura</taxon>
        <taxon>Panpulmonata</taxon>
        <taxon>Eupulmonata</taxon>
        <taxon>Stylommatophora</taxon>
        <taxon>Helicina</taxon>
        <taxon>Arionoidea</taxon>
        <taxon>Arionidae</taxon>
        <taxon>Arion</taxon>
    </lineage>
</organism>
<evidence type="ECO:0000313" key="2">
    <source>
        <dbReference type="EMBL" id="CEK83235.1"/>
    </source>
</evidence>
<proteinExistence type="predicted"/>
<feature type="compositionally biased region" description="Basic and acidic residues" evidence="1">
    <location>
        <begin position="26"/>
        <end position="35"/>
    </location>
</feature>
<feature type="region of interest" description="Disordered" evidence="1">
    <location>
        <begin position="1"/>
        <end position="40"/>
    </location>
</feature>
<accession>A0A0B7ATJ8</accession>
<gene>
    <name evidence="2" type="primary">ORF135990</name>
</gene>
<dbReference type="AlphaFoldDB" id="A0A0B7ATJ8"/>
<sequence length="67" mass="7899">ETKNKVVRPPKKNATKLDCIQSSTAENHEEKSERKTTKKMNRWHRRVLSKRTITQATKIAQDKNRKP</sequence>
<feature type="non-terminal residue" evidence="2">
    <location>
        <position position="1"/>
    </location>
</feature>
<dbReference type="EMBL" id="HACG01036370">
    <property type="protein sequence ID" value="CEK83235.1"/>
    <property type="molecule type" value="Transcribed_RNA"/>
</dbReference>
<protein>
    <submittedName>
        <fullName evidence="2">Uncharacterized protein</fullName>
    </submittedName>
</protein>
<name>A0A0B7ATJ8_9EUPU</name>
<feature type="compositionally biased region" description="Basic residues" evidence="1">
    <location>
        <begin position="1"/>
        <end position="14"/>
    </location>
</feature>